<dbReference type="EMBL" id="CABFNS010000736">
    <property type="protein sequence ID" value="VUC25507.1"/>
    <property type="molecule type" value="Genomic_DNA"/>
</dbReference>
<dbReference type="CDD" id="cd00640">
    <property type="entry name" value="Trp-synth-beta_II"/>
    <property type="match status" value="1"/>
</dbReference>
<dbReference type="InterPro" id="IPR001926">
    <property type="entry name" value="TrpB-like_PALP"/>
</dbReference>
<feature type="domain" description="Tryptophan synthase beta chain-like PALP" evidence="1">
    <location>
        <begin position="42"/>
        <end position="370"/>
    </location>
</feature>
<dbReference type="PANTHER" id="PTHR42937:SF1">
    <property type="entry name" value="DIAMINOPROPIONATE AMMONIA-LYASE"/>
    <property type="match status" value="1"/>
</dbReference>
<protein>
    <recommendedName>
        <fullName evidence="1">Tryptophan synthase beta chain-like PALP domain-containing protein</fullName>
    </recommendedName>
</protein>
<name>A0ABY6U5U7_BIOOC</name>
<proteinExistence type="predicted"/>
<dbReference type="NCBIfam" id="NF006058">
    <property type="entry name" value="PRK08206.1"/>
    <property type="match status" value="1"/>
</dbReference>
<accession>A0ABY6U5U7</accession>
<dbReference type="Proteomes" id="UP000766486">
    <property type="component" value="Unassembled WGS sequence"/>
</dbReference>
<dbReference type="InterPro" id="IPR036052">
    <property type="entry name" value="TrpB-like_PALP_sf"/>
</dbReference>
<evidence type="ECO:0000313" key="3">
    <source>
        <dbReference type="Proteomes" id="UP000766486"/>
    </source>
</evidence>
<reference evidence="2 3" key="1">
    <citation type="submission" date="2019-06" db="EMBL/GenBank/DDBJ databases">
        <authorList>
            <person name="Broberg M."/>
        </authorList>
    </citation>
    <scope>NUCLEOTIDE SEQUENCE [LARGE SCALE GENOMIC DNA]</scope>
</reference>
<dbReference type="PANTHER" id="PTHR42937">
    <property type="match status" value="1"/>
</dbReference>
<evidence type="ECO:0000259" key="1">
    <source>
        <dbReference type="Pfam" id="PF00291"/>
    </source>
</evidence>
<evidence type="ECO:0000313" key="2">
    <source>
        <dbReference type="EMBL" id="VUC25507.1"/>
    </source>
</evidence>
<organism evidence="2 3">
    <name type="scientific">Bionectria ochroleuca</name>
    <name type="common">Gliocladium roseum</name>
    <dbReference type="NCBI Taxonomy" id="29856"/>
    <lineage>
        <taxon>Eukaryota</taxon>
        <taxon>Fungi</taxon>
        <taxon>Dikarya</taxon>
        <taxon>Ascomycota</taxon>
        <taxon>Pezizomycotina</taxon>
        <taxon>Sordariomycetes</taxon>
        <taxon>Hypocreomycetidae</taxon>
        <taxon>Hypocreales</taxon>
        <taxon>Bionectriaceae</taxon>
        <taxon>Clonostachys</taxon>
    </lineage>
</organism>
<keyword evidence="3" id="KW-1185">Reference proteome</keyword>
<sequence length="421" mass="45582">MAFAAVSNPKRLGKDAETSATICIRHLSHWKSAVDEIKSWPEYAPQPLRDLPDAARRLEIGKLLVKDESKRFGKSLGSFKALGAPYSIFKILQKEVYEKTGFSPTHDELRSGKYSEITNLVTVCVATDGNQGRGLAYGAKIFGCRCVIYIHNHVSEGRASAIKALGAIVIRIQGEYEASVDRAKEDARMNGWSFVSSTSWSDFDDSIPQNVMNAYMVVVEEVLAELPAVHEVTHVFVCGGVGSIAAAIFQGFYSRLLGAKEGNMPRFVVVEPSVADCLFQSAKKGEPCPSSGDLRTIMAGLACRAPSPAAWKVLSWLASDFVSAPDSAAVEGMVELAAGKGGDIPVVIGESSAANAGVLFEAQRDRTLRQQLELDGNSQVLIFGLEGSTDPVTYEKLCSVSPEVVFAAQEKFQARFHLYFV</sequence>
<comment type="caution">
    <text evidence="2">The sequence shown here is derived from an EMBL/GenBank/DDBJ whole genome shotgun (WGS) entry which is preliminary data.</text>
</comment>
<dbReference type="SUPFAM" id="SSF53686">
    <property type="entry name" value="Tryptophan synthase beta subunit-like PLP-dependent enzymes"/>
    <property type="match status" value="1"/>
</dbReference>
<dbReference type="Gene3D" id="3.40.50.1100">
    <property type="match status" value="3"/>
</dbReference>
<gene>
    <name evidence="2" type="ORF">CLO192961_LOCUS171468</name>
</gene>
<dbReference type="Pfam" id="PF00291">
    <property type="entry name" value="PALP"/>
    <property type="match status" value="1"/>
</dbReference>